<evidence type="ECO:0000256" key="1">
    <source>
        <dbReference type="SAM" id="MobiDB-lite"/>
    </source>
</evidence>
<feature type="compositionally biased region" description="Polar residues" evidence="1">
    <location>
        <begin position="123"/>
        <end position="135"/>
    </location>
</feature>
<dbReference type="EMBL" id="GG692419">
    <property type="protein sequence ID" value="EER45508.1"/>
    <property type="molecule type" value="Genomic_DNA"/>
</dbReference>
<gene>
    <name evidence="2" type="ORF">HCDG_01087</name>
</gene>
<dbReference type="HOGENOM" id="CLU_1885191_0_0_1"/>
<reference evidence="3" key="1">
    <citation type="submission" date="2009-05" db="EMBL/GenBank/DDBJ databases">
        <title>The genome sequence of Ajellomyces capsulatus strain H143.</title>
        <authorList>
            <person name="Champion M."/>
            <person name="Cuomo C.A."/>
            <person name="Ma L.-J."/>
            <person name="Henn M.R."/>
            <person name="Sil A."/>
            <person name="Goldman B."/>
            <person name="Young S.K."/>
            <person name="Kodira C.D."/>
            <person name="Zeng Q."/>
            <person name="Koehrsen M."/>
            <person name="Alvarado L."/>
            <person name="Berlin A.M."/>
            <person name="Borenstein D."/>
            <person name="Chen Z."/>
            <person name="Engels R."/>
            <person name="Freedman E."/>
            <person name="Gellesch M."/>
            <person name="Goldberg J."/>
            <person name="Griggs A."/>
            <person name="Gujja S."/>
            <person name="Heiman D.I."/>
            <person name="Hepburn T.A."/>
            <person name="Howarth C."/>
            <person name="Jen D."/>
            <person name="Larson L."/>
            <person name="Lewis B."/>
            <person name="Mehta T."/>
            <person name="Park D."/>
            <person name="Pearson M."/>
            <person name="Roberts A."/>
            <person name="Saif S."/>
            <person name="Shea T.D."/>
            <person name="Shenoy N."/>
            <person name="Sisk P."/>
            <person name="Stolte C."/>
            <person name="Sykes S."/>
            <person name="Walk T."/>
            <person name="White J."/>
            <person name="Yandava C."/>
            <person name="Klein B."/>
            <person name="McEwen J.G."/>
            <person name="Puccia R."/>
            <person name="Goldman G.H."/>
            <person name="Felipe M.S."/>
            <person name="Nino-Vega G."/>
            <person name="San-Blas G."/>
            <person name="Taylor J.W."/>
            <person name="Mendoza L."/>
            <person name="Galagan J.E."/>
            <person name="Nusbaum C."/>
            <person name="Birren B.W."/>
        </authorList>
    </citation>
    <scope>NUCLEOTIDE SEQUENCE [LARGE SCALE GENOMIC DNA]</scope>
    <source>
        <strain evidence="3">H143</strain>
    </source>
</reference>
<evidence type="ECO:0000313" key="3">
    <source>
        <dbReference type="Proteomes" id="UP000002624"/>
    </source>
</evidence>
<feature type="region of interest" description="Disordered" evidence="1">
    <location>
        <begin position="83"/>
        <end position="135"/>
    </location>
</feature>
<accession>C6H305</accession>
<dbReference type="AlphaFoldDB" id="C6H305"/>
<name>C6H305_AJECH</name>
<evidence type="ECO:0000313" key="2">
    <source>
        <dbReference type="EMBL" id="EER45508.1"/>
    </source>
</evidence>
<feature type="region of interest" description="Disordered" evidence="1">
    <location>
        <begin position="1"/>
        <end position="57"/>
    </location>
</feature>
<feature type="compositionally biased region" description="Basic and acidic residues" evidence="1">
    <location>
        <begin position="17"/>
        <end position="29"/>
    </location>
</feature>
<proteinExistence type="predicted"/>
<dbReference type="Proteomes" id="UP000002624">
    <property type="component" value="Unassembled WGS sequence"/>
</dbReference>
<protein>
    <submittedName>
        <fullName evidence="2">Uncharacterized protein</fullName>
    </submittedName>
</protein>
<dbReference type="VEuPathDB" id="FungiDB:HCDG_01087"/>
<organism evidence="2 3">
    <name type="scientific">Ajellomyces capsulatus (strain H143)</name>
    <name type="common">Darling's disease fungus</name>
    <name type="synonym">Histoplasma capsulatum</name>
    <dbReference type="NCBI Taxonomy" id="544712"/>
    <lineage>
        <taxon>Eukaryota</taxon>
        <taxon>Fungi</taxon>
        <taxon>Dikarya</taxon>
        <taxon>Ascomycota</taxon>
        <taxon>Pezizomycotina</taxon>
        <taxon>Eurotiomycetes</taxon>
        <taxon>Eurotiomycetidae</taxon>
        <taxon>Onygenales</taxon>
        <taxon>Ajellomycetaceae</taxon>
        <taxon>Histoplasma</taxon>
    </lineage>
</organism>
<sequence length="135" mass="14845">MAKGWEARKGTNTQQEDNGHDERSEKGQEVSKTGPRLHGEPEMGQLRPPRPGVNAPATLVIPACPCCSRRYEEVTYDQFSRRVGADGDLTSMGNPPSPSALRELANPESRPRPPQFGIFPSPSMFQNQTRETGTP</sequence>